<keyword evidence="5" id="KW-0547">Nucleotide-binding</keyword>
<dbReference type="InterPro" id="IPR035907">
    <property type="entry name" value="Hppk_sf"/>
</dbReference>
<dbReference type="CDD" id="cd00483">
    <property type="entry name" value="HPPK"/>
    <property type="match status" value="1"/>
</dbReference>
<dbReference type="GO" id="GO:0046654">
    <property type="term" value="P:tetrahydrofolate biosynthetic process"/>
    <property type="evidence" value="ECO:0007669"/>
    <property type="project" value="UniProtKB-UniPathway"/>
</dbReference>
<evidence type="ECO:0000256" key="5">
    <source>
        <dbReference type="ARBA" id="ARBA00022741"/>
    </source>
</evidence>
<evidence type="ECO:0000256" key="8">
    <source>
        <dbReference type="ARBA" id="ARBA00022909"/>
    </source>
</evidence>
<evidence type="ECO:0000256" key="7">
    <source>
        <dbReference type="ARBA" id="ARBA00022840"/>
    </source>
</evidence>
<evidence type="ECO:0000259" key="9">
    <source>
        <dbReference type="PROSITE" id="PS00794"/>
    </source>
</evidence>
<evidence type="ECO:0000313" key="10">
    <source>
        <dbReference type="EMBL" id="TCP66231.1"/>
    </source>
</evidence>
<dbReference type="Proteomes" id="UP000294746">
    <property type="component" value="Unassembled WGS sequence"/>
</dbReference>
<dbReference type="Pfam" id="PF01288">
    <property type="entry name" value="HPPK"/>
    <property type="match status" value="1"/>
</dbReference>
<comment type="pathway">
    <text evidence="2">Cofactor biosynthesis; tetrahydrofolate biosynthesis; 2-amino-4-hydroxy-6-hydroxymethyl-7,8-dihydropteridine diphosphate from 7,8-dihydroneopterin triphosphate: step 4/4.</text>
</comment>
<evidence type="ECO:0000256" key="3">
    <source>
        <dbReference type="ARBA" id="ARBA00013253"/>
    </source>
</evidence>
<organism evidence="10 11">
    <name type="scientific">Baia soyae</name>
    <dbReference type="NCBI Taxonomy" id="1544746"/>
    <lineage>
        <taxon>Bacteria</taxon>
        <taxon>Bacillati</taxon>
        <taxon>Bacillota</taxon>
        <taxon>Bacilli</taxon>
        <taxon>Bacillales</taxon>
        <taxon>Thermoactinomycetaceae</taxon>
        <taxon>Baia</taxon>
    </lineage>
</organism>
<evidence type="ECO:0000256" key="4">
    <source>
        <dbReference type="ARBA" id="ARBA00022679"/>
    </source>
</evidence>
<accession>A0A4R2S1N8</accession>
<dbReference type="Gene3D" id="3.30.70.560">
    <property type="entry name" value="7,8-Dihydro-6-hydroxymethylpterin-pyrophosphokinase HPPK"/>
    <property type="match status" value="1"/>
</dbReference>
<dbReference type="EMBL" id="SLXV01000026">
    <property type="protein sequence ID" value="TCP66231.1"/>
    <property type="molecule type" value="Genomic_DNA"/>
</dbReference>
<dbReference type="PROSITE" id="PS00794">
    <property type="entry name" value="HPPK"/>
    <property type="match status" value="1"/>
</dbReference>
<evidence type="ECO:0000313" key="11">
    <source>
        <dbReference type="Proteomes" id="UP000294746"/>
    </source>
</evidence>
<keyword evidence="11" id="KW-1185">Reference proteome</keyword>
<evidence type="ECO:0000256" key="2">
    <source>
        <dbReference type="ARBA" id="ARBA00005051"/>
    </source>
</evidence>
<dbReference type="PANTHER" id="PTHR43071:SF1">
    <property type="entry name" value="2-AMINO-4-HYDROXY-6-HYDROXYMETHYLDIHYDROPTERIDINE PYROPHOSPHOKINASE"/>
    <property type="match status" value="1"/>
</dbReference>
<dbReference type="GO" id="GO:0046656">
    <property type="term" value="P:folic acid biosynthetic process"/>
    <property type="evidence" value="ECO:0007669"/>
    <property type="project" value="UniProtKB-KW"/>
</dbReference>
<dbReference type="GO" id="GO:0016301">
    <property type="term" value="F:kinase activity"/>
    <property type="evidence" value="ECO:0007669"/>
    <property type="project" value="UniProtKB-KW"/>
</dbReference>
<dbReference type="NCBIfam" id="TIGR01498">
    <property type="entry name" value="folK"/>
    <property type="match status" value="1"/>
</dbReference>
<dbReference type="UniPathway" id="UPA00077">
    <property type="reaction ID" value="UER00155"/>
</dbReference>
<dbReference type="SUPFAM" id="SSF55083">
    <property type="entry name" value="6-hydroxymethyl-7,8-dihydropterin pyrophosphokinase, HPPK"/>
    <property type="match status" value="1"/>
</dbReference>
<name>A0A4R2S1N8_9BACL</name>
<dbReference type="EC" id="2.7.6.3" evidence="3"/>
<keyword evidence="7" id="KW-0067">ATP-binding</keyword>
<comment type="caution">
    <text evidence="10">The sequence shown here is derived from an EMBL/GenBank/DDBJ whole genome shotgun (WGS) entry which is preliminary data.</text>
</comment>
<dbReference type="GO" id="GO:0003848">
    <property type="term" value="F:2-amino-4-hydroxy-6-hydroxymethyldihydropteridine diphosphokinase activity"/>
    <property type="evidence" value="ECO:0007669"/>
    <property type="project" value="UniProtKB-EC"/>
</dbReference>
<proteinExistence type="predicted"/>
<dbReference type="AlphaFoldDB" id="A0A4R2S1N8"/>
<feature type="domain" description="7,8-dihydro-6-hydroxymethylpterin-pyrophosphokinase" evidence="9">
    <location>
        <begin position="89"/>
        <end position="100"/>
    </location>
</feature>
<dbReference type="GO" id="GO:0005524">
    <property type="term" value="F:ATP binding"/>
    <property type="evidence" value="ECO:0007669"/>
    <property type="project" value="UniProtKB-KW"/>
</dbReference>
<comment type="catalytic activity">
    <reaction evidence="1">
        <text>6-hydroxymethyl-7,8-dihydropterin + ATP = (7,8-dihydropterin-6-yl)methyl diphosphate + AMP + H(+)</text>
        <dbReference type="Rhea" id="RHEA:11412"/>
        <dbReference type="ChEBI" id="CHEBI:15378"/>
        <dbReference type="ChEBI" id="CHEBI:30616"/>
        <dbReference type="ChEBI" id="CHEBI:44841"/>
        <dbReference type="ChEBI" id="CHEBI:72950"/>
        <dbReference type="ChEBI" id="CHEBI:456215"/>
        <dbReference type="EC" id="2.7.6.3"/>
    </reaction>
</comment>
<reference evidence="10 11" key="1">
    <citation type="submission" date="2019-03" db="EMBL/GenBank/DDBJ databases">
        <title>Genomic Encyclopedia of Type Strains, Phase IV (KMG-IV): sequencing the most valuable type-strain genomes for metagenomic binning, comparative biology and taxonomic classification.</title>
        <authorList>
            <person name="Goeker M."/>
        </authorList>
    </citation>
    <scope>NUCLEOTIDE SEQUENCE [LARGE SCALE GENOMIC DNA]</scope>
    <source>
        <strain evidence="10 11">DSM 46831</strain>
    </source>
</reference>
<evidence type="ECO:0000256" key="6">
    <source>
        <dbReference type="ARBA" id="ARBA00022777"/>
    </source>
</evidence>
<protein>
    <recommendedName>
        <fullName evidence="3">2-amino-4-hydroxy-6-hydroxymethyldihydropteridine diphosphokinase</fullName>
        <ecNumber evidence="3">2.7.6.3</ecNumber>
    </recommendedName>
</protein>
<dbReference type="PANTHER" id="PTHR43071">
    <property type="entry name" value="2-AMINO-4-HYDROXY-6-HYDROXYMETHYLDIHYDROPTERIDINE PYROPHOSPHOKINASE"/>
    <property type="match status" value="1"/>
</dbReference>
<dbReference type="InterPro" id="IPR000550">
    <property type="entry name" value="Hppk"/>
</dbReference>
<keyword evidence="6 10" id="KW-0418">Kinase</keyword>
<keyword evidence="4" id="KW-0808">Transferase</keyword>
<gene>
    <name evidence="10" type="ORF">EDD57_12620</name>
</gene>
<sequence length="183" mass="21183">MMVRAYIGLGSNMGDPVSQLEQAIGLIQDSPDIQVRTCSSIYRSDPVDYLDQPDFYNMVVELATTLSAEALLRRCQEVEQELKRVRVIRYGPRTMDIDILFYDQLLIQKEDLEVPHPKMKHRSFVVLPLAEIVEDTERFSIPGTNENLCDWVEQMGNPRGILKLDTTFMKREEEKTNVENRKC</sequence>
<keyword evidence="8" id="KW-0289">Folate biosynthesis</keyword>
<evidence type="ECO:0000256" key="1">
    <source>
        <dbReference type="ARBA" id="ARBA00000198"/>
    </source>
</evidence>